<dbReference type="AlphaFoldDB" id="A0A7I4XUH2"/>
<dbReference type="FunFam" id="2.10.110.10:FF:000136">
    <property type="entry name" value="LIM domain family"/>
    <property type="match status" value="1"/>
</dbReference>
<dbReference type="GO" id="GO:0000977">
    <property type="term" value="F:RNA polymerase II transcription regulatory region sequence-specific DNA binding"/>
    <property type="evidence" value="ECO:0007669"/>
    <property type="project" value="UniProtKB-ARBA"/>
</dbReference>
<keyword evidence="3" id="KW-0677">Repeat</keyword>
<dbReference type="Pfam" id="PF00412">
    <property type="entry name" value="LIM"/>
    <property type="match status" value="2"/>
</dbReference>
<evidence type="ECO:0000256" key="4">
    <source>
        <dbReference type="ARBA" id="ARBA00022833"/>
    </source>
</evidence>
<dbReference type="SMART" id="SM00132">
    <property type="entry name" value="LIM"/>
    <property type="match status" value="2"/>
</dbReference>
<dbReference type="GO" id="GO:0045944">
    <property type="term" value="P:positive regulation of transcription by RNA polymerase II"/>
    <property type="evidence" value="ECO:0007669"/>
    <property type="project" value="UniProtKB-ARBA"/>
</dbReference>
<dbReference type="GO" id="GO:0007409">
    <property type="term" value="P:axonogenesis"/>
    <property type="evidence" value="ECO:0007669"/>
    <property type="project" value="UniProtKB-ARBA"/>
</dbReference>
<evidence type="ECO:0000259" key="13">
    <source>
        <dbReference type="PROSITE" id="PS50023"/>
    </source>
</evidence>
<dbReference type="PANTHER" id="PTHR24208:SF168">
    <property type="entry name" value="PROTEIN APTEROUS"/>
    <property type="match status" value="1"/>
</dbReference>
<dbReference type="InterPro" id="IPR017970">
    <property type="entry name" value="Homeobox_CS"/>
</dbReference>
<reference evidence="16" key="1">
    <citation type="submission" date="2020-12" db="UniProtKB">
        <authorList>
            <consortium name="WormBaseParasite"/>
        </authorList>
    </citation>
    <scope>IDENTIFICATION</scope>
    <source>
        <strain evidence="16">MHco3</strain>
    </source>
</reference>
<dbReference type="GO" id="GO:0045664">
    <property type="term" value="P:regulation of neuron differentiation"/>
    <property type="evidence" value="ECO:0007669"/>
    <property type="project" value="UniProtKB-ARBA"/>
</dbReference>
<keyword evidence="4 10" id="KW-0862">Zinc</keyword>
<comment type="subcellular location">
    <subcellularLocation>
        <location evidence="1 9 11">Nucleus</location>
    </subcellularLocation>
</comment>
<dbReference type="PROSITE" id="PS50071">
    <property type="entry name" value="HOMEOBOX_2"/>
    <property type="match status" value="1"/>
</dbReference>
<dbReference type="CDD" id="cd00086">
    <property type="entry name" value="homeodomain"/>
    <property type="match status" value="1"/>
</dbReference>
<dbReference type="WBParaSite" id="HCON_00009330-00001">
    <property type="protein sequence ID" value="HCON_00009330-00001"/>
    <property type="gene ID" value="HCON_00009330"/>
</dbReference>
<evidence type="ECO:0000256" key="9">
    <source>
        <dbReference type="PROSITE-ProRule" id="PRU00108"/>
    </source>
</evidence>
<feature type="compositionally biased region" description="Polar residues" evidence="12">
    <location>
        <begin position="257"/>
        <end position="275"/>
    </location>
</feature>
<dbReference type="OrthoDB" id="9990008at2759"/>
<evidence type="ECO:0000256" key="3">
    <source>
        <dbReference type="ARBA" id="ARBA00022737"/>
    </source>
</evidence>
<feature type="domain" description="LIM zinc-binding" evidence="13">
    <location>
        <begin position="43"/>
        <end position="104"/>
    </location>
</feature>
<feature type="DNA-binding region" description="Homeobox" evidence="9">
    <location>
        <begin position="196"/>
        <end position="255"/>
    </location>
</feature>
<evidence type="ECO:0000259" key="14">
    <source>
        <dbReference type="PROSITE" id="PS50071"/>
    </source>
</evidence>
<dbReference type="PANTHER" id="PTHR24208">
    <property type="entry name" value="LIM/HOMEOBOX PROTEIN LHX"/>
    <property type="match status" value="1"/>
</dbReference>
<feature type="domain" description="LIM zinc-binding" evidence="13">
    <location>
        <begin position="105"/>
        <end position="167"/>
    </location>
</feature>
<dbReference type="GO" id="GO:0046872">
    <property type="term" value="F:metal ion binding"/>
    <property type="evidence" value="ECO:0007669"/>
    <property type="project" value="UniProtKB-KW"/>
</dbReference>
<dbReference type="SUPFAM" id="SSF57716">
    <property type="entry name" value="Glucocorticoid receptor-like (DNA-binding domain)"/>
    <property type="match status" value="1"/>
</dbReference>
<feature type="region of interest" description="Disordered" evidence="12">
    <location>
        <begin position="174"/>
        <end position="203"/>
    </location>
</feature>
<feature type="region of interest" description="Disordered" evidence="12">
    <location>
        <begin position="252"/>
        <end position="282"/>
    </location>
</feature>
<dbReference type="PROSITE" id="PS50023">
    <property type="entry name" value="LIM_DOMAIN_2"/>
    <property type="match status" value="2"/>
</dbReference>
<sequence>MSLSPFPKAMSSVCSLEDVNQRMSSVSPTISSFVAGAFGMSVEICAVCHLAILERYFLVLEHRPYHPHCLRCALCHCGLSYEPTCYVKDGLVLCRRDYTAKFRKACTKCRLRLENDDVVMRAREAVFHVHCFSCVVCDTPLNAGDIFTMTERGEIFCQNHRELPQLEEQRMAIDRKDDSDEQEDYSEDQQPTHSRSKRMRTSFKHHQLRTMKQYFNLNHNPDAKDLKQLAQKTGLTKRVLQVWFQNARAKFRRSMHSSDGSSISPFPVVSSTSQDEQVETER</sequence>
<keyword evidence="8 9" id="KW-0539">Nucleus</keyword>
<evidence type="ECO:0000256" key="7">
    <source>
        <dbReference type="ARBA" id="ARBA00023155"/>
    </source>
</evidence>
<evidence type="ECO:0000256" key="5">
    <source>
        <dbReference type="ARBA" id="ARBA00023038"/>
    </source>
</evidence>
<keyword evidence="7 9" id="KW-0371">Homeobox</keyword>
<keyword evidence="5 10" id="KW-0440">LIM domain</keyword>
<dbReference type="SUPFAM" id="SSF46689">
    <property type="entry name" value="Homeodomain-like"/>
    <property type="match status" value="1"/>
</dbReference>
<proteinExistence type="predicted"/>
<dbReference type="GO" id="GO:0005634">
    <property type="term" value="C:nucleus"/>
    <property type="evidence" value="ECO:0007669"/>
    <property type="project" value="UniProtKB-SubCell"/>
</dbReference>
<evidence type="ECO:0000313" key="16">
    <source>
        <dbReference type="WBParaSite" id="HCON_00009330-00001"/>
    </source>
</evidence>
<organism evidence="15 16">
    <name type="scientific">Haemonchus contortus</name>
    <name type="common">Barber pole worm</name>
    <dbReference type="NCBI Taxonomy" id="6289"/>
    <lineage>
        <taxon>Eukaryota</taxon>
        <taxon>Metazoa</taxon>
        <taxon>Ecdysozoa</taxon>
        <taxon>Nematoda</taxon>
        <taxon>Chromadorea</taxon>
        <taxon>Rhabditida</taxon>
        <taxon>Rhabditina</taxon>
        <taxon>Rhabditomorpha</taxon>
        <taxon>Strongyloidea</taxon>
        <taxon>Trichostrongylidae</taxon>
        <taxon>Haemonchus</taxon>
    </lineage>
</organism>
<protein>
    <submittedName>
        <fullName evidence="16">LIM/homeobox protein Lhx9</fullName>
    </submittedName>
</protein>
<evidence type="ECO:0000256" key="10">
    <source>
        <dbReference type="PROSITE-ProRule" id="PRU00125"/>
    </source>
</evidence>
<dbReference type="Gene3D" id="1.10.10.60">
    <property type="entry name" value="Homeodomain-like"/>
    <property type="match status" value="1"/>
</dbReference>
<evidence type="ECO:0000256" key="2">
    <source>
        <dbReference type="ARBA" id="ARBA00022723"/>
    </source>
</evidence>
<keyword evidence="15" id="KW-1185">Reference proteome</keyword>
<dbReference type="OMA" id="RRDYTAK"/>
<feature type="compositionally biased region" description="Basic residues" evidence="12">
    <location>
        <begin position="194"/>
        <end position="203"/>
    </location>
</feature>
<dbReference type="SMART" id="SM00389">
    <property type="entry name" value="HOX"/>
    <property type="match status" value="1"/>
</dbReference>
<dbReference type="Pfam" id="PF00046">
    <property type="entry name" value="Homeodomain"/>
    <property type="match status" value="1"/>
</dbReference>
<dbReference type="GO" id="GO:0000981">
    <property type="term" value="F:DNA-binding transcription factor activity, RNA polymerase II-specific"/>
    <property type="evidence" value="ECO:0007669"/>
    <property type="project" value="InterPro"/>
</dbReference>
<dbReference type="InterPro" id="IPR009057">
    <property type="entry name" value="Homeodomain-like_sf"/>
</dbReference>
<evidence type="ECO:0000313" key="15">
    <source>
        <dbReference type="Proteomes" id="UP000025227"/>
    </source>
</evidence>
<dbReference type="PROSITE" id="PS00027">
    <property type="entry name" value="HOMEOBOX_1"/>
    <property type="match status" value="1"/>
</dbReference>
<evidence type="ECO:0000256" key="6">
    <source>
        <dbReference type="ARBA" id="ARBA00023125"/>
    </source>
</evidence>
<accession>A0A7I4XUH2</accession>
<dbReference type="PROSITE" id="PS00478">
    <property type="entry name" value="LIM_DOMAIN_1"/>
    <property type="match status" value="2"/>
</dbReference>
<keyword evidence="6 9" id="KW-0238">DNA-binding</keyword>
<feature type="domain" description="Homeobox" evidence="14">
    <location>
        <begin position="194"/>
        <end position="254"/>
    </location>
</feature>
<dbReference type="InterPro" id="IPR050453">
    <property type="entry name" value="LIM_Homeobox_TF"/>
</dbReference>
<name>A0A7I4XUH2_HAECO</name>
<evidence type="ECO:0000256" key="11">
    <source>
        <dbReference type="RuleBase" id="RU000682"/>
    </source>
</evidence>
<evidence type="ECO:0000256" key="1">
    <source>
        <dbReference type="ARBA" id="ARBA00004123"/>
    </source>
</evidence>
<dbReference type="FunFam" id="1.10.10.60:FF:000027">
    <property type="entry name" value="LIM/homeobox protein Lhx9"/>
    <property type="match status" value="1"/>
</dbReference>
<keyword evidence="2 10" id="KW-0479">Metal-binding</keyword>
<dbReference type="Proteomes" id="UP000025227">
    <property type="component" value="Unplaced"/>
</dbReference>
<dbReference type="InterPro" id="IPR001781">
    <property type="entry name" value="Znf_LIM"/>
</dbReference>
<dbReference type="Gene3D" id="2.10.110.10">
    <property type="entry name" value="Cysteine Rich Protein"/>
    <property type="match status" value="2"/>
</dbReference>
<evidence type="ECO:0000256" key="8">
    <source>
        <dbReference type="ARBA" id="ARBA00023242"/>
    </source>
</evidence>
<evidence type="ECO:0000256" key="12">
    <source>
        <dbReference type="SAM" id="MobiDB-lite"/>
    </source>
</evidence>
<dbReference type="InterPro" id="IPR001356">
    <property type="entry name" value="HD"/>
</dbReference>